<comment type="caution">
    <text evidence="2">The sequence shown here is derived from an EMBL/GenBank/DDBJ whole genome shotgun (WGS) entry which is preliminary data.</text>
</comment>
<evidence type="ECO:0000256" key="1">
    <source>
        <dbReference type="SAM" id="SignalP"/>
    </source>
</evidence>
<sequence>MNIPKILLGALALAGASLSPAALADHGHGHIGLGFYFGMPYPHPYYPPPYYYPYPYYPPVVVAPAQPPVYIEQAPQAPAPSGATSPANTGYWYHCDNPDGYYPYIKDCPGGWKQVVPTPPAPQQ</sequence>
<accession>A0A2R5F1L1</accession>
<protein>
    <recommendedName>
        <fullName evidence="4">Proline-rich region</fullName>
    </recommendedName>
</protein>
<dbReference type="Proteomes" id="UP000245081">
    <property type="component" value="Unassembled WGS sequence"/>
</dbReference>
<dbReference type="OrthoDB" id="5397649at2"/>
<gene>
    <name evidence="2" type="ORF">NMK_0113</name>
</gene>
<evidence type="ECO:0008006" key="4">
    <source>
        <dbReference type="Google" id="ProtNLM"/>
    </source>
</evidence>
<proteinExistence type="predicted"/>
<evidence type="ECO:0000313" key="3">
    <source>
        <dbReference type="Proteomes" id="UP000245081"/>
    </source>
</evidence>
<dbReference type="EMBL" id="BDOQ01000001">
    <property type="protein sequence ID" value="GBG12582.1"/>
    <property type="molecule type" value="Genomic_DNA"/>
</dbReference>
<reference evidence="2 3" key="1">
    <citation type="journal article" date="2018" name="Environ. Microbiol.">
        <title>Isolation and genomic characterization of Novimethylophilus kurashikiensis gen. nov. sp. nov., a new lanthanide-dependent methylotrophic species of Methylophilaceae.</title>
        <authorList>
            <person name="Lv H."/>
            <person name="Sahin N."/>
            <person name="Tani A."/>
        </authorList>
    </citation>
    <scope>NUCLEOTIDE SEQUENCE [LARGE SCALE GENOMIC DNA]</scope>
    <source>
        <strain evidence="2 3">La2-4</strain>
    </source>
</reference>
<name>A0A2R5F1L1_9PROT</name>
<dbReference type="AlphaFoldDB" id="A0A2R5F1L1"/>
<dbReference type="RefSeq" id="WP_109013813.1">
    <property type="nucleotide sequence ID" value="NZ_BDOQ01000001.1"/>
</dbReference>
<keyword evidence="3" id="KW-1185">Reference proteome</keyword>
<keyword evidence="1" id="KW-0732">Signal</keyword>
<organism evidence="2 3">
    <name type="scientific">Novimethylophilus kurashikiensis</name>
    <dbReference type="NCBI Taxonomy" id="1825523"/>
    <lineage>
        <taxon>Bacteria</taxon>
        <taxon>Pseudomonadati</taxon>
        <taxon>Pseudomonadota</taxon>
        <taxon>Betaproteobacteria</taxon>
        <taxon>Nitrosomonadales</taxon>
        <taxon>Methylophilaceae</taxon>
        <taxon>Novimethylophilus</taxon>
    </lineage>
</organism>
<feature type="chain" id="PRO_5015302206" description="Proline-rich region" evidence="1">
    <location>
        <begin position="25"/>
        <end position="124"/>
    </location>
</feature>
<feature type="signal peptide" evidence="1">
    <location>
        <begin position="1"/>
        <end position="24"/>
    </location>
</feature>
<evidence type="ECO:0000313" key="2">
    <source>
        <dbReference type="EMBL" id="GBG12582.1"/>
    </source>
</evidence>